<reference evidence="2" key="2">
    <citation type="submission" date="2021-08" db="EMBL/GenBank/DDBJ databases">
        <authorList>
            <person name="Tani A."/>
            <person name="Ola A."/>
            <person name="Ogura Y."/>
            <person name="Katsura K."/>
            <person name="Hayashi T."/>
        </authorList>
    </citation>
    <scope>NUCLEOTIDE SEQUENCE</scope>
    <source>
        <strain evidence="2">KCTC 52305</strain>
    </source>
</reference>
<evidence type="ECO:0000313" key="2">
    <source>
        <dbReference type="EMBL" id="GJD51737.1"/>
    </source>
</evidence>
<name>A0ABQ4R2T1_9HYPH</name>
<accession>A0ABQ4R2T1</accession>
<dbReference type="EMBL" id="BPQH01000015">
    <property type="protein sequence ID" value="GJD51737.1"/>
    <property type="molecule type" value="Genomic_DNA"/>
</dbReference>
<sequence length="82" mass="8806">MNVQPTHALMPYLLLAEFGAALFAGSAASADERITLEAIGAVRMAGSEEVRRVDGPHRRTEARPAHDAVVERTEAGTPSHRN</sequence>
<evidence type="ECO:0000256" key="1">
    <source>
        <dbReference type="SAM" id="MobiDB-lite"/>
    </source>
</evidence>
<feature type="compositionally biased region" description="Basic and acidic residues" evidence="1">
    <location>
        <begin position="50"/>
        <end position="74"/>
    </location>
</feature>
<organism evidence="2 3">
    <name type="scientific">Methylobacterium crusticola</name>
    <dbReference type="NCBI Taxonomy" id="1697972"/>
    <lineage>
        <taxon>Bacteria</taxon>
        <taxon>Pseudomonadati</taxon>
        <taxon>Pseudomonadota</taxon>
        <taxon>Alphaproteobacteria</taxon>
        <taxon>Hyphomicrobiales</taxon>
        <taxon>Methylobacteriaceae</taxon>
        <taxon>Methylobacterium</taxon>
    </lineage>
</organism>
<evidence type="ECO:0008006" key="4">
    <source>
        <dbReference type="Google" id="ProtNLM"/>
    </source>
</evidence>
<dbReference type="Proteomes" id="UP001055167">
    <property type="component" value="Unassembled WGS sequence"/>
</dbReference>
<protein>
    <recommendedName>
        <fullName evidence="4">Porin</fullName>
    </recommendedName>
</protein>
<dbReference type="RefSeq" id="WP_128565311.1">
    <property type="nucleotide sequence ID" value="NZ_BPQH01000015.1"/>
</dbReference>
<evidence type="ECO:0000313" key="3">
    <source>
        <dbReference type="Proteomes" id="UP001055167"/>
    </source>
</evidence>
<feature type="region of interest" description="Disordered" evidence="1">
    <location>
        <begin position="50"/>
        <end position="82"/>
    </location>
</feature>
<keyword evidence="3" id="KW-1185">Reference proteome</keyword>
<proteinExistence type="predicted"/>
<gene>
    <name evidence="2" type="ORF">OPKNFCMD_4494</name>
</gene>
<comment type="caution">
    <text evidence="2">The sequence shown here is derived from an EMBL/GenBank/DDBJ whole genome shotgun (WGS) entry which is preliminary data.</text>
</comment>
<reference evidence="2" key="1">
    <citation type="journal article" date="2021" name="Front. Microbiol.">
        <title>Comprehensive Comparative Genomics and Phenotyping of Methylobacterium Species.</title>
        <authorList>
            <person name="Alessa O."/>
            <person name="Ogura Y."/>
            <person name="Fujitani Y."/>
            <person name="Takami H."/>
            <person name="Hayashi T."/>
            <person name="Sahin N."/>
            <person name="Tani A."/>
        </authorList>
    </citation>
    <scope>NUCLEOTIDE SEQUENCE</scope>
    <source>
        <strain evidence="2">KCTC 52305</strain>
    </source>
</reference>